<accession>A0ABQ7PZZ5</accession>
<evidence type="ECO:0000313" key="2">
    <source>
        <dbReference type="Proteomes" id="UP000823941"/>
    </source>
</evidence>
<gene>
    <name evidence="1" type="ORF">JYU34_018105</name>
</gene>
<sequence length="57" mass="6423">MTTERTGKVRRAMLSHLNGTVIIPIPYTDVIVEMQTLFFLAASIVFAMRCCCNRAQC</sequence>
<comment type="caution">
    <text evidence="1">The sequence shown here is derived from an EMBL/GenBank/DDBJ whole genome shotgun (WGS) entry which is preliminary data.</text>
</comment>
<organism evidence="1 2">
    <name type="scientific">Plutella xylostella</name>
    <name type="common">Diamondback moth</name>
    <name type="synonym">Plutella maculipennis</name>
    <dbReference type="NCBI Taxonomy" id="51655"/>
    <lineage>
        <taxon>Eukaryota</taxon>
        <taxon>Metazoa</taxon>
        <taxon>Ecdysozoa</taxon>
        <taxon>Arthropoda</taxon>
        <taxon>Hexapoda</taxon>
        <taxon>Insecta</taxon>
        <taxon>Pterygota</taxon>
        <taxon>Neoptera</taxon>
        <taxon>Endopterygota</taxon>
        <taxon>Lepidoptera</taxon>
        <taxon>Glossata</taxon>
        <taxon>Ditrysia</taxon>
        <taxon>Yponomeutoidea</taxon>
        <taxon>Plutellidae</taxon>
        <taxon>Plutella</taxon>
    </lineage>
</organism>
<dbReference type="Proteomes" id="UP000823941">
    <property type="component" value="Chromosome 24"/>
</dbReference>
<dbReference type="EMBL" id="JAHIBW010000024">
    <property type="protein sequence ID" value="KAG7298475.1"/>
    <property type="molecule type" value="Genomic_DNA"/>
</dbReference>
<proteinExistence type="predicted"/>
<keyword evidence="2" id="KW-1185">Reference proteome</keyword>
<reference evidence="1 2" key="1">
    <citation type="submission" date="2021-06" db="EMBL/GenBank/DDBJ databases">
        <title>A haploid diamondback moth (Plutella xylostella L.) genome assembly resolves 31 chromosomes and identifies a diamide resistance mutation.</title>
        <authorList>
            <person name="Ward C.M."/>
            <person name="Perry K.D."/>
            <person name="Baker G."/>
            <person name="Powis K."/>
            <person name="Heckel D.G."/>
            <person name="Baxter S.W."/>
        </authorList>
    </citation>
    <scope>NUCLEOTIDE SEQUENCE [LARGE SCALE GENOMIC DNA]</scope>
    <source>
        <strain evidence="1 2">LV</strain>
        <tissue evidence="1">Single pupa</tissue>
    </source>
</reference>
<protein>
    <submittedName>
        <fullName evidence="1">Uncharacterized protein</fullName>
    </submittedName>
</protein>
<evidence type="ECO:0000313" key="1">
    <source>
        <dbReference type="EMBL" id="KAG7298475.1"/>
    </source>
</evidence>
<name>A0ABQ7PZZ5_PLUXY</name>